<accession>A0A1K1QBI0</accession>
<evidence type="ECO:0000313" key="3">
    <source>
        <dbReference type="Proteomes" id="UP000183257"/>
    </source>
</evidence>
<name>A0A1K1QBI0_9FLAO</name>
<dbReference type="Gene3D" id="3.30.540.10">
    <property type="entry name" value="Fructose-1,6-Bisphosphatase, subunit A, domain 1"/>
    <property type="match status" value="1"/>
</dbReference>
<dbReference type="AlphaFoldDB" id="A0A1K1QBI0"/>
<dbReference type="GO" id="GO:0007165">
    <property type="term" value="P:signal transduction"/>
    <property type="evidence" value="ECO:0007669"/>
    <property type="project" value="TreeGrafter"/>
</dbReference>
<gene>
    <name evidence="2" type="ORF">SAMN05660313_02494</name>
</gene>
<evidence type="ECO:0000313" key="2">
    <source>
        <dbReference type="EMBL" id="SFW56558.1"/>
    </source>
</evidence>
<feature type="binding site" evidence="1">
    <location>
        <position position="188"/>
    </location>
    <ligand>
        <name>Mg(2+)</name>
        <dbReference type="ChEBI" id="CHEBI:18420"/>
        <label>1</label>
        <note>catalytic</note>
    </ligand>
</feature>
<dbReference type="GO" id="GO:0008934">
    <property type="term" value="F:inositol monophosphate 1-phosphatase activity"/>
    <property type="evidence" value="ECO:0007669"/>
    <property type="project" value="TreeGrafter"/>
</dbReference>
<proteinExistence type="predicted"/>
<protein>
    <submittedName>
        <fullName evidence="2">Myo-inositol-1(Or 4)-monophosphatase</fullName>
    </submittedName>
</protein>
<evidence type="ECO:0000256" key="1">
    <source>
        <dbReference type="PIRSR" id="PIRSR600760-2"/>
    </source>
</evidence>
<dbReference type="GO" id="GO:0046872">
    <property type="term" value="F:metal ion binding"/>
    <property type="evidence" value="ECO:0007669"/>
    <property type="project" value="UniProtKB-KW"/>
</dbReference>
<keyword evidence="3" id="KW-1185">Reference proteome</keyword>
<dbReference type="Proteomes" id="UP000183257">
    <property type="component" value="Unassembled WGS sequence"/>
</dbReference>
<dbReference type="PANTHER" id="PTHR20854:SF4">
    <property type="entry name" value="INOSITOL-1-MONOPHOSPHATASE-RELATED"/>
    <property type="match status" value="1"/>
</dbReference>
<feature type="binding site" evidence="1">
    <location>
        <position position="82"/>
    </location>
    <ligand>
        <name>Mg(2+)</name>
        <dbReference type="ChEBI" id="CHEBI:18420"/>
        <label>1</label>
        <note>catalytic</note>
    </ligand>
</feature>
<dbReference type="RefSeq" id="WP_072304123.1">
    <property type="nucleotide sequence ID" value="NZ_FPIY01000003.1"/>
</dbReference>
<dbReference type="OrthoDB" id="9772456at2"/>
<dbReference type="PANTHER" id="PTHR20854">
    <property type="entry name" value="INOSITOL MONOPHOSPHATASE"/>
    <property type="match status" value="1"/>
</dbReference>
<dbReference type="InterPro" id="IPR000760">
    <property type="entry name" value="Inositol_monophosphatase-like"/>
</dbReference>
<feature type="binding site" evidence="1">
    <location>
        <position position="85"/>
    </location>
    <ligand>
        <name>Mg(2+)</name>
        <dbReference type="ChEBI" id="CHEBI:18420"/>
        <label>1</label>
        <note>catalytic</note>
    </ligand>
</feature>
<organism evidence="2 3">
    <name type="scientific">Cellulophaga fucicola</name>
    <dbReference type="NCBI Taxonomy" id="76595"/>
    <lineage>
        <taxon>Bacteria</taxon>
        <taxon>Pseudomonadati</taxon>
        <taxon>Bacteroidota</taxon>
        <taxon>Flavobacteriia</taxon>
        <taxon>Flavobacteriales</taxon>
        <taxon>Flavobacteriaceae</taxon>
        <taxon>Cellulophaga</taxon>
    </lineage>
</organism>
<dbReference type="SUPFAM" id="SSF56655">
    <property type="entry name" value="Carbohydrate phosphatase"/>
    <property type="match status" value="1"/>
</dbReference>
<feature type="binding site" evidence="1">
    <location>
        <position position="63"/>
    </location>
    <ligand>
        <name>Mg(2+)</name>
        <dbReference type="ChEBI" id="CHEBI:18420"/>
        <label>1</label>
        <note>catalytic</note>
    </ligand>
</feature>
<comment type="cofactor">
    <cofactor evidence="1">
        <name>Mg(2+)</name>
        <dbReference type="ChEBI" id="CHEBI:18420"/>
    </cofactor>
</comment>
<feature type="binding site" evidence="1">
    <location>
        <position position="84"/>
    </location>
    <ligand>
        <name>Mg(2+)</name>
        <dbReference type="ChEBI" id="CHEBI:18420"/>
        <label>1</label>
        <note>catalytic</note>
    </ligand>
</feature>
<dbReference type="GO" id="GO:0006020">
    <property type="term" value="P:inositol metabolic process"/>
    <property type="evidence" value="ECO:0007669"/>
    <property type="project" value="TreeGrafter"/>
</dbReference>
<dbReference type="PRINTS" id="PR00377">
    <property type="entry name" value="IMPHPHTASES"/>
</dbReference>
<reference evidence="3" key="1">
    <citation type="submission" date="2016-11" db="EMBL/GenBank/DDBJ databases">
        <authorList>
            <person name="Varghese N."/>
            <person name="Submissions S."/>
        </authorList>
    </citation>
    <scope>NUCLEOTIDE SEQUENCE [LARGE SCALE GENOMIC DNA]</scope>
    <source>
        <strain evidence="3">DSM 24786</strain>
    </source>
</reference>
<sequence length="228" mass="25955">MSKSICTSIKELIENNLEEIISLRSQKTLKPDNSYVSKGDLLCEELIKNFLKENHPNIFLVSEESPTDNIENVKKPEVLILDPIDGTENFISGLKEWGVALSYYKNGKHQESLLAMPELNCYLKTGDKIEKFNSRISGISSSLTKEDMLKLEPGFEYRIIGCCVYNMYNVVMGSYYSFENIKGAYVWDIIGGLNLAIENGLKIVVNNKSYYGELLEPNKKHTFRITNE</sequence>
<keyword evidence="1" id="KW-0479">Metal-binding</keyword>
<dbReference type="Pfam" id="PF00459">
    <property type="entry name" value="Inositol_P"/>
    <property type="match status" value="1"/>
</dbReference>
<dbReference type="EMBL" id="FPIY01000003">
    <property type="protein sequence ID" value="SFW56558.1"/>
    <property type="molecule type" value="Genomic_DNA"/>
</dbReference>
<dbReference type="STRING" id="76595.SAMN05660313_02494"/>
<keyword evidence="1" id="KW-0460">Magnesium</keyword>